<name>A0A328WW36_9FLAO</name>
<dbReference type="EMBL" id="QLSV01000008">
    <property type="protein sequence ID" value="RAR47508.1"/>
    <property type="molecule type" value="Genomic_DNA"/>
</dbReference>
<keyword evidence="2" id="KW-1185">Reference proteome</keyword>
<comment type="caution">
    <text evidence="1">The sequence shown here is derived from an EMBL/GenBank/DDBJ whole genome shotgun (WGS) entry which is preliminary data.</text>
</comment>
<evidence type="ECO:0000313" key="2">
    <source>
        <dbReference type="Proteomes" id="UP000249518"/>
    </source>
</evidence>
<reference evidence="1 2" key="1">
    <citation type="submission" date="2018-06" db="EMBL/GenBank/DDBJ databases">
        <title>Genomic Encyclopedia of Type Strains, Phase III (KMG-III): the genomes of soil and plant-associated and newly described type strains.</title>
        <authorList>
            <person name="Whitman W."/>
        </authorList>
    </citation>
    <scope>NUCLEOTIDE SEQUENCE [LARGE SCALE GENOMIC DNA]</scope>
    <source>
        <strain evidence="1 2">CGMCC 1.12504</strain>
    </source>
</reference>
<gene>
    <name evidence="1" type="ORF">B0I10_1084</name>
</gene>
<proteinExistence type="predicted"/>
<dbReference type="Proteomes" id="UP000249518">
    <property type="component" value="Unassembled WGS sequence"/>
</dbReference>
<evidence type="ECO:0000313" key="1">
    <source>
        <dbReference type="EMBL" id="RAR47508.1"/>
    </source>
</evidence>
<accession>A0A328WW36</accession>
<protein>
    <submittedName>
        <fullName evidence="1">Uncharacterized protein</fullName>
    </submittedName>
</protein>
<sequence>MKMINKFNSIQHCCVTLKAAVLICLIVLSIDKAIGQDGRFVLSNGLGGIPTSASNHIGSTSANWSPSPFISSKKDYRVQFLYEADELFLAEDAGYRKITSLAFNVVGFSSMFTLPNYEMQNITIKMGHTIATYDGYAGTNIWGIKMPPSGECTWDGSPTAEYLELVKSPFNLIISNTGWVEIDLEFPFIWDGVSSIVVEICKSDPRTNSPSTNFNAGRYLFEGIYHSNPPGSNALTLSRSLSSSINGGNNHTNGCAMQLTGSTPNTSGAISTTLRKYRPNIQFIFECAGAPKAGNAVISSENYCAGENVELHVVNDEQSTGLTYQWYYSYADDDNFLPLVGEINKTLSVERSEVDMWYVRHVGCSQATAEGTRISTAVKVKGINTWDGTFWSFGSEPATNEPVRINGDFNTDMHGTGLLEACTLYVESGIFTIKSGDVLSITDKLKVHESATLIFENNASLIQKNDSAINEGKIIYKRNSQPVRLLDYTYWSSPVSGMTPSQFSPSTPANRVYHWNHLTTGPSPQTWVGGVAGIPMTPGKGYIIRAPNGYPTSGAGTVFEGTFEGVPNNGIISVPAQGGLGNWNLIGNPYPAAIDIDEFLIANSAVLDGTIRLWTHNTLPSSIPEYPGFTQQALNYTSDDYATYNLTGPLGFPSESTGGNTSTPGRFVGAGQSFMVQGVAGGGAGVVQFTNEMRELKTGYSNTQFFRSSNGNQALSLAEKNRLWLEVIHQNGKFKQMMVGYVDGATDGLDWGYDSKLTLSGDVRFYSLLGEDSLLIQGKSTPFQQDDIIALGLTTVLSGEFIVNLYQFDGLFENQNVYLFDKYTTTFHNLKEGNYAFATEAGTFDDRFELRFTNEVLSLNPIVTTKKDIICFADDTVITVKSNGEQITDVKIVDSAGRVLFEQNKMNTTLIKISELAKANQLMIVQVISENGSKSMHKILF</sequence>
<dbReference type="AlphaFoldDB" id="A0A328WW36"/>
<organism evidence="1 2">
    <name type="scientific">Flavobacterium lacus</name>
    <dbReference type="NCBI Taxonomy" id="1353778"/>
    <lineage>
        <taxon>Bacteria</taxon>
        <taxon>Pseudomonadati</taxon>
        <taxon>Bacteroidota</taxon>
        <taxon>Flavobacteriia</taxon>
        <taxon>Flavobacteriales</taxon>
        <taxon>Flavobacteriaceae</taxon>
        <taxon>Flavobacterium</taxon>
    </lineage>
</organism>